<reference evidence="2 3" key="1">
    <citation type="submission" date="2020-08" db="EMBL/GenBank/DDBJ databases">
        <title>Genomic Encyclopedia of Type Strains, Phase IV (KMG-IV): sequencing the most valuable type-strain genomes for metagenomic binning, comparative biology and taxonomic classification.</title>
        <authorList>
            <person name="Goeker M."/>
        </authorList>
    </citation>
    <scope>NUCLEOTIDE SEQUENCE [LARGE SCALE GENOMIC DNA]</scope>
    <source>
        <strain evidence="2 3">YC6886</strain>
    </source>
</reference>
<proteinExistence type="predicted"/>
<comment type="caution">
    <text evidence="2">The sequence shown here is derived from an EMBL/GenBank/DDBJ whole genome shotgun (WGS) entry which is preliminary data.</text>
</comment>
<evidence type="ECO:0000256" key="1">
    <source>
        <dbReference type="SAM" id="MobiDB-lite"/>
    </source>
</evidence>
<dbReference type="EMBL" id="JACHFD010000021">
    <property type="protein sequence ID" value="MBB5353148.1"/>
    <property type="molecule type" value="Genomic_DNA"/>
</dbReference>
<protein>
    <submittedName>
        <fullName evidence="2">Uncharacterized protein</fullName>
    </submittedName>
</protein>
<feature type="compositionally biased region" description="Basic and acidic residues" evidence="1">
    <location>
        <begin position="51"/>
        <end position="62"/>
    </location>
</feature>
<name>A0A840VEU1_9BACT</name>
<dbReference type="AlphaFoldDB" id="A0A840VEU1"/>
<evidence type="ECO:0000313" key="2">
    <source>
        <dbReference type="EMBL" id="MBB5353148.1"/>
    </source>
</evidence>
<feature type="region of interest" description="Disordered" evidence="1">
    <location>
        <begin position="38"/>
        <end position="62"/>
    </location>
</feature>
<accession>A0A840VEU1</accession>
<gene>
    <name evidence="2" type="ORF">HNR46_003402</name>
</gene>
<sequence>MALISPLVLGPVLDRLGSVGASPLSGWTGNNEIEGRRTKISYETKSGTFSGRDEIDTDPNHP</sequence>
<organism evidence="2 3">
    <name type="scientific">Haloferula luteola</name>
    <dbReference type="NCBI Taxonomy" id="595692"/>
    <lineage>
        <taxon>Bacteria</taxon>
        <taxon>Pseudomonadati</taxon>
        <taxon>Verrucomicrobiota</taxon>
        <taxon>Verrucomicrobiia</taxon>
        <taxon>Verrucomicrobiales</taxon>
        <taxon>Verrucomicrobiaceae</taxon>
        <taxon>Haloferula</taxon>
    </lineage>
</organism>
<keyword evidence="3" id="KW-1185">Reference proteome</keyword>
<dbReference type="Proteomes" id="UP000557717">
    <property type="component" value="Unassembled WGS sequence"/>
</dbReference>
<evidence type="ECO:0000313" key="3">
    <source>
        <dbReference type="Proteomes" id="UP000557717"/>
    </source>
</evidence>